<reference evidence="2 3" key="1">
    <citation type="submission" date="2012-04" db="EMBL/GenBank/DDBJ databases">
        <title>The Genome Sequence of Saprolegnia declina VS20.</title>
        <authorList>
            <consortium name="The Broad Institute Genome Sequencing Platform"/>
            <person name="Russ C."/>
            <person name="Nusbaum C."/>
            <person name="Tyler B."/>
            <person name="van West P."/>
            <person name="Dieguez-Uribeondo J."/>
            <person name="de Bruijn I."/>
            <person name="Tripathy S."/>
            <person name="Jiang R."/>
            <person name="Young S.K."/>
            <person name="Zeng Q."/>
            <person name="Gargeya S."/>
            <person name="Fitzgerald M."/>
            <person name="Haas B."/>
            <person name="Abouelleil A."/>
            <person name="Alvarado L."/>
            <person name="Arachchi H.M."/>
            <person name="Berlin A."/>
            <person name="Chapman S.B."/>
            <person name="Goldberg J."/>
            <person name="Griggs A."/>
            <person name="Gujja S."/>
            <person name="Hansen M."/>
            <person name="Howarth C."/>
            <person name="Imamovic A."/>
            <person name="Larimer J."/>
            <person name="McCowen C."/>
            <person name="Montmayeur A."/>
            <person name="Murphy C."/>
            <person name="Neiman D."/>
            <person name="Pearson M."/>
            <person name="Priest M."/>
            <person name="Roberts A."/>
            <person name="Saif S."/>
            <person name="Shea T."/>
            <person name="Sisk P."/>
            <person name="Sykes S."/>
            <person name="Wortman J."/>
            <person name="Nusbaum C."/>
            <person name="Birren B."/>
        </authorList>
    </citation>
    <scope>NUCLEOTIDE SEQUENCE [LARGE SCALE GENOMIC DNA]</scope>
    <source>
        <strain evidence="2 3">VS20</strain>
    </source>
</reference>
<sequence length="67" mass="7327">MLATNWTPTTTTTGRKRTSQFVMAAPAKKTRLEAAPQVSTDTRPPALPSVVAHPAPMTHDWYAFPYG</sequence>
<organism evidence="2 3">
    <name type="scientific">Saprolegnia diclina (strain VS20)</name>
    <dbReference type="NCBI Taxonomy" id="1156394"/>
    <lineage>
        <taxon>Eukaryota</taxon>
        <taxon>Sar</taxon>
        <taxon>Stramenopiles</taxon>
        <taxon>Oomycota</taxon>
        <taxon>Saprolegniomycetes</taxon>
        <taxon>Saprolegniales</taxon>
        <taxon>Saprolegniaceae</taxon>
        <taxon>Saprolegnia</taxon>
    </lineage>
</organism>
<dbReference type="GeneID" id="19957086"/>
<dbReference type="InParanoid" id="T0PU34"/>
<evidence type="ECO:0000313" key="3">
    <source>
        <dbReference type="Proteomes" id="UP000030762"/>
    </source>
</evidence>
<dbReference type="EMBL" id="JH767256">
    <property type="protein sequence ID" value="EQC25761.1"/>
    <property type="molecule type" value="Genomic_DNA"/>
</dbReference>
<feature type="region of interest" description="Disordered" evidence="1">
    <location>
        <begin position="27"/>
        <end position="52"/>
    </location>
</feature>
<dbReference type="RefSeq" id="XP_008620786.1">
    <property type="nucleotide sequence ID" value="XM_008622564.1"/>
</dbReference>
<proteinExistence type="predicted"/>
<keyword evidence="3" id="KW-1185">Reference proteome</keyword>
<dbReference type="Proteomes" id="UP000030762">
    <property type="component" value="Unassembled WGS sequence"/>
</dbReference>
<gene>
    <name evidence="2" type="ORF">SDRG_16359</name>
</gene>
<evidence type="ECO:0000256" key="1">
    <source>
        <dbReference type="SAM" id="MobiDB-lite"/>
    </source>
</evidence>
<dbReference type="AlphaFoldDB" id="T0PU34"/>
<accession>T0PU34</accession>
<evidence type="ECO:0000313" key="2">
    <source>
        <dbReference type="EMBL" id="EQC25761.1"/>
    </source>
</evidence>
<protein>
    <submittedName>
        <fullName evidence="2">Uncharacterized protein</fullName>
    </submittedName>
</protein>
<dbReference type="VEuPathDB" id="FungiDB:SDRG_16359"/>
<name>T0PU34_SAPDV</name>